<dbReference type="RefSeq" id="WP_278228888.1">
    <property type="nucleotide sequence ID" value="NZ_JAOWLY010000005.1"/>
</dbReference>
<protein>
    <submittedName>
        <fullName evidence="1">Uncharacterized protein</fullName>
    </submittedName>
</protein>
<gene>
    <name evidence="1" type="ORF">OGZ51_06430</name>
</gene>
<name>A0A9X4S4Z4_9LACT</name>
<evidence type="ECO:0000313" key="2">
    <source>
        <dbReference type="Proteomes" id="UP001152614"/>
    </source>
</evidence>
<organism evidence="1 2">
    <name type="scientific">Lactococcus lactis</name>
    <dbReference type="NCBI Taxonomy" id="1358"/>
    <lineage>
        <taxon>Bacteria</taxon>
        <taxon>Bacillati</taxon>
        <taxon>Bacillota</taxon>
        <taxon>Bacilli</taxon>
        <taxon>Lactobacillales</taxon>
        <taxon>Streptococcaceae</taxon>
        <taxon>Lactococcus</taxon>
    </lineage>
</organism>
<dbReference type="AlphaFoldDB" id="A0A9X4S4Z4"/>
<reference evidence="1" key="2">
    <citation type="journal article" date="2023" name="Food Microbiol.">
        <title>Evaluation of the fermentation potential of lactic acid bacteria isolated from herbs, fruits and vegetables as starter cultures in nut-based milk alternatives.</title>
        <authorList>
            <person name="Huang W."/>
            <person name="Dong A."/>
            <person name="Pham H.T."/>
            <person name="Zhou C."/>
            <person name="Huo Z."/>
            <person name="Watjen A.P."/>
            <person name="Prakash S."/>
            <person name="Bang-Berthelsen C.H."/>
            <person name="Turner M.S."/>
        </authorList>
    </citation>
    <scope>NUCLEOTIDE SEQUENCE</scope>
    <source>
        <strain evidence="1">3</strain>
    </source>
</reference>
<sequence length="144" mass="14858">MALLAMTPVVASVLPQASVSADTAKNSQALQSKVQGISGFWSGVPTGSQLLSLGTVDSDKLAGVSVDTMIFPLNGFNEGNAAFEVYNVTTGKTVSETITTNPIGEMATYKLPVTDAKVGDELALRFWGVTGMCGGSFIVSGYNA</sequence>
<dbReference type="EMBL" id="JAOWLY010000005">
    <property type="protein sequence ID" value="MDG4983782.1"/>
    <property type="molecule type" value="Genomic_DNA"/>
</dbReference>
<accession>A0A9X4S4Z4</accession>
<dbReference type="Proteomes" id="UP001152614">
    <property type="component" value="Unassembled WGS sequence"/>
</dbReference>
<reference evidence="1" key="1">
    <citation type="submission" date="2022-10" db="EMBL/GenBank/DDBJ databases">
        <authorList>
            <person name="Turner M.S."/>
            <person name="Huang W."/>
        </authorList>
    </citation>
    <scope>NUCLEOTIDE SEQUENCE</scope>
    <source>
        <strain evidence="1">3</strain>
    </source>
</reference>
<comment type="caution">
    <text evidence="1">The sequence shown here is derived from an EMBL/GenBank/DDBJ whole genome shotgun (WGS) entry which is preliminary data.</text>
</comment>
<evidence type="ECO:0000313" key="1">
    <source>
        <dbReference type="EMBL" id="MDG4983782.1"/>
    </source>
</evidence>
<proteinExistence type="predicted"/>